<comment type="caution">
    <text evidence="10">The sequence shown here is derived from an EMBL/GenBank/DDBJ whole genome shotgun (WGS) entry which is preliminary data.</text>
</comment>
<gene>
    <name evidence="10" type="ORF">C8D99_11369</name>
</gene>
<dbReference type="SUPFAM" id="SSF53756">
    <property type="entry name" value="UDP-Glycosyltransferase/glycogen phosphorylase"/>
    <property type="match status" value="1"/>
</dbReference>
<name>A0A4V3HG09_9BACT</name>
<comment type="function">
    <text evidence="9">Phosphorylase is an important allosteric enzyme in carbohydrate metabolism. Enzymes from different sources differ in their regulatory mechanisms and in their natural substrates. However, all known phosphorylases share catalytic and structural properties.</text>
</comment>
<comment type="cofactor">
    <cofactor evidence="2">
        <name>pyridoxal 5'-phosphate</name>
        <dbReference type="ChEBI" id="CHEBI:597326"/>
    </cofactor>
</comment>
<comment type="catalytic activity">
    <reaction evidence="1">
        <text>[(1-&gt;4)-alpha-D-glucosyl](n) + phosphate = [(1-&gt;4)-alpha-D-glucosyl](n-1) + alpha-D-glucose 1-phosphate</text>
        <dbReference type="Rhea" id="RHEA:41732"/>
        <dbReference type="Rhea" id="RHEA-COMP:9584"/>
        <dbReference type="Rhea" id="RHEA-COMP:9586"/>
        <dbReference type="ChEBI" id="CHEBI:15444"/>
        <dbReference type="ChEBI" id="CHEBI:43474"/>
        <dbReference type="ChEBI" id="CHEBI:58601"/>
        <dbReference type="EC" id="2.4.1.1"/>
    </reaction>
</comment>
<dbReference type="AlphaFoldDB" id="A0A4V3HG09"/>
<keyword evidence="11" id="KW-1185">Reference proteome</keyword>
<protein>
    <recommendedName>
        <fullName evidence="4">glycogen phosphorylase</fullName>
        <ecNumber evidence="4">2.4.1.1</ecNumber>
    </recommendedName>
</protein>
<evidence type="ECO:0000256" key="6">
    <source>
        <dbReference type="ARBA" id="ARBA00022679"/>
    </source>
</evidence>
<dbReference type="GO" id="GO:0008184">
    <property type="term" value="F:glycogen phosphorylase activity"/>
    <property type="evidence" value="ECO:0007669"/>
    <property type="project" value="InterPro"/>
</dbReference>
<keyword evidence="8" id="KW-0119">Carbohydrate metabolism</keyword>
<dbReference type="OrthoDB" id="9760804at2"/>
<dbReference type="Pfam" id="PF00343">
    <property type="entry name" value="Phosphorylase"/>
    <property type="match status" value="2"/>
</dbReference>
<evidence type="ECO:0000256" key="8">
    <source>
        <dbReference type="ARBA" id="ARBA00023277"/>
    </source>
</evidence>
<keyword evidence="7" id="KW-0663">Pyridoxal phosphate</keyword>
<evidence type="ECO:0000256" key="3">
    <source>
        <dbReference type="ARBA" id="ARBA00006047"/>
    </source>
</evidence>
<dbReference type="RefSeq" id="WP_133958026.1">
    <property type="nucleotide sequence ID" value="NZ_SORI01000013.1"/>
</dbReference>
<evidence type="ECO:0000313" key="10">
    <source>
        <dbReference type="EMBL" id="TDY59491.1"/>
    </source>
</evidence>
<dbReference type="EC" id="2.4.1.1" evidence="4"/>
<dbReference type="NCBIfam" id="TIGR02094">
    <property type="entry name" value="more_P_ylases"/>
    <property type="match status" value="1"/>
</dbReference>
<proteinExistence type="inferred from homology"/>
<evidence type="ECO:0000256" key="7">
    <source>
        <dbReference type="ARBA" id="ARBA00022898"/>
    </source>
</evidence>
<evidence type="ECO:0000313" key="11">
    <source>
        <dbReference type="Proteomes" id="UP000295066"/>
    </source>
</evidence>
<reference evidence="10 11" key="1">
    <citation type="submission" date="2019-03" db="EMBL/GenBank/DDBJ databases">
        <title>Genomic Encyclopedia of Type Strains, Phase IV (KMG-IV): sequencing the most valuable type-strain genomes for metagenomic binning, comparative biology and taxonomic classification.</title>
        <authorList>
            <person name="Goeker M."/>
        </authorList>
    </citation>
    <scope>NUCLEOTIDE SEQUENCE [LARGE SCALE GENOMIC DNA]</scope>
    <source>
        <strain evidence="10 11">DSM 25964</strain>
    </source>
</reference>
<organism evidence="10 11">
    <name type="scientific">Aminivibrio pyruvatiphilus</name>
    <dbReference type="NCBI Taxonomy" id="1005740"/>
    <lineage>
        <taxon>Bacteria</taxon>
        <taxon>Thermotogati</taxon>
        <taxon>Synergistota</taxon>
        <taxon>Synergistia</taxon>
        <taxon>Synergistales</taxon>
        <taxon>Aminobacteriaceae</taxon>
        <taxon>Aminivibrio</taxon>
    </lineage>
</organism>
<dbReference type="EMBL" id="SORI01000013">
    <property type="protein sequence ID" value="TDY59491.1"/>
    <property type="molecule type" value="Genomic_DNA"/>
</dbReference>
<dbReference type="Gene3D" id="3.40.50.2000">
    <property type="entry name" value="Glycogen Phosphorylase B"/>
    <property type="match status" value="3"/>
</dbReference>
<dbReference type="InterPro" id="IPR035090">
    <property type="entry name" value="Pyridoxal_P_attach_site"/>
</dbReference>
<dbReference type="PANTHER" id="PTHR42655:SF1">
    <property type="entry name" value="GLYCOGEN PHOSPHORYLASE"/>
    <property type="match status" value="1"/>
</dbReference>
<comment type="similarity">
    <text evidence="3">Belongs to the glycogen phosphorylase family.</text>
</comment>
<evidence type="ECO:0000256" key="1">
    <source>
        <dbReference type="ARBA" id="ARBA00001275"/>
    </source>
</evidence>
<dbReference type="PANTHER" id="PTHR42655">
    <property type="entry name" value="GLYCOGEN PHOSPHORYLASE"/>
    <property type="match status" value="1"/>
</dbReference>
<evidence type="ECO:0000256" key="9">
    <source>
        <dbReference type="ARBA" id="ARBA00025174"/>
    </source>
</evidence>
<accession>A0A4V3HG09</accession>
<evidence type="ECO:0000256" key="4">
    <source>
        <dbReference type="ARBA" id="ARBA00012591"/>
    </source>
</evidence>
<dbReference type="InterPro" id="IPR052182">
    <property type="entry name" value="Glycogen/Maltodextrin_Phosph"/>
</dbReference>
<keyword evidence="6" id="KW-0808">Transferase</keyword>
<dbReference type="GO" id="GO:0005975">
    <property type="term" value="P:carbohydrate metabolic process"/>
    <property type="evidence" value="ECO:0007669"/>
    <property type="project" value="InterPro"/>
</dbReference>
<evidence type="ECO:0000256" key="5">
    <source>
        <dbReference type="ARBA" id="ARBA00022676"/>
    </source>
</evidence>
<dbReference type="GO" id="GO:0030170">
    <property type="term" value="F:pyridoxal phosphate binding"/>
    <property type="evidence" value="ECO:0007669"/>
    <property type="project" value="InterPro"/>
</dbReference>
<dbReference type="InterPro" id="IPR000811">
    <property type="entry name" value="Glyco_trans_35"/>
</dbReference>
<keyword evidence="5" id="KW-0328">Glycosyltransferase</keyword>
<dbReference type="Proteomes" id="UP000295066">
    <property type="component" value="Unassembled WGS sequence"/>
</dbReference>
<dbReference type="PROSITE" id="PS00102">
    <property type="entry name" value="PHOSPHORYLASE"/>
    <property type="match status" value="1"/>
</dbReference>
<sequence>MTSMHQRELGSSIRKLMESDPAFRPVAYLSMEIGIKESLPTYSGGLGILAGDILKSAADLGVPMVGLTLLYRKGYFVQSFNTDGWQTEKPVLWQPVQELTLLPNQVSLTLQNREVHVRVWQYEIIGATGYPLPVYFLDTDFDNNHPDDRKLTWHLYGGDQLYRLCQEMVLGVGGLRMLRDLGYKNIETFHMNEGHAGFLTLELMREQGYYDLEKIRDQVIFTTHTPVPAGHDFFRFDLVDKVISQEALSNLKRMLPNADGVSMTELGIRFSRYVNAVSKKHAEVSRNMFNMPEIDWVTNGVHPGTWVSSGMRRLFNAHIPGWERDPGRLVQAVKIPPEDIWTAHQASKMRLLAGVMEQTGRQLDPDVLTIGFARRAAQYKRADLLLSNIRRLMEVGAGKIQLVFAGKAHPRDDGGKSVLQRLLTASQKVDEMIPIVFLENYDMDKGALITQGVDLWLNTPLRPREASGTSGMKCTLNGVMNFSVLDGWWIEGWLEDVTGWSVGPEPSESDMMHYDESLDAIDLYDKLEKKIIPTYYNNREKWIWMMQRTIALNGSFFNTHRVVREYCEKAYNISFRGM</sequence>
<dbReference type="InterPro" id="IPR011834">
    <property type="entry name" value="Agluc_phsphrylas"/>
</dbReference>
<evidence type="ECO:0000256" key="2">
    <source>
        <dbReference type="ARBA" id="ARBA00001933"/>
    </source>
</evidence>